<evidence type="ECO:0000256" key="15">
    <source>
        <dbReference type="SAM" id="Coils"/>
    </source>
</evidence>
<accession>Q30US2</accession>
<dbReference type="InterPro" id="IPR036890">
    <property type="entry name" value="HATPase_C_sf"/>
</dbReference>
<keyword evidence="21" id="KW-1185">Reference proteome</keyword>
<keyword evidence="9" id="KW-0547">Nucleotide-binding</keyword>
<evidence type="ECO:0000256" key="13">
    <source>
        <dbReference type="ARBA" id="ARBA00023012"/>
    </source>
</evidence>
<dbReference type="SMART" id="SM00304">
    <property type="entry name" value="HAMP"/>
    <property type="match status" value="1"/>
</dbReference>
<keyword evidence="10 20" id="KW-0418">Kinase</keyword>
<organism evidence="20 21">
    <name type="scientific">Oleidesulfovibrio alaskensis (strain ATCC BAA-1058 / DSM 17464 / G20)</name>
    <name type="common">Desulfovibrio alaskensis</name>
    <dbReference type="NCBI Taxonomy" id="207559"/>
    <lineage>
        <taxon>Bacteria</taxon>
        <taxon>Pseudomonadati</taxon>
        <taxon>Thermodesulfobacteriota</taxon>
        <taxon>Desulfovibrionia</taxon>
        <taxon>Desulfovibrionales</taxon>
        <taxon>Desulfovibrionaceae</taxon>
        <taxon>Oleidesulfovibrio</taxon>
    </lineage>
</organism>
<dbReference type="FunFam" id="3.30.565.10:FF:000006">
    <property type="entry name" value="Sensor histidine kinase WalK"/>
    <property type="match status" value="1"/>
</dbReference>
<dbReference type="Gene3D" id="3.30.565.10">
    <property type="entry name" value="Histidine kinase-like ATPase, C-terminal domain"/>
    <property type="match status" value="1"/>
</dbReference>
<evidence type="ECO:0000256" key="2">
    <source>
        <dbReference type="ARBA" id="ARBA00004141"/>
    </source>
</evidence>
<keyword evidence="12 16" id="KW-1133">Transmembrane helix</keyword>
<evidence type="ECO:0000256" key="10">
    <source>
        <dbReference type="ARBA" id="ARBA00022777"/>
    </source>
</evidence>
<evidence type="ECO:0000259" key="17">
    <source>
        <dbReference type="PROSITE" id="PS50109"/>
    </source>
</evidence>
<dbReference type="SUPFAM" id="SSF47384">
    <property type="entry name" value="Homodimeric domain of signal transducing histidine kinase"/>
    <property type="match status" value="1"/>
</dbReference>
<dbReference type="HOGENOM" id="CLU_000445_89_2_7"/>
<dbReference type="InterPro" id="IPR005467">
    <property type="entry name" value="His_kinase_dom"/>
</dbReference>
<evidence type="ECO:0000313" key="21">
    <source>
        <dbReference type="Proteomes" id="UP000002710"/>
    </source>
</evidence>
<dbReference type="Gene3D" id="1.10.287.130">
    <property type="match status" value="1"/>
</dbReference>
<dbReference type="PANTHER" id="PTHR42878">
    <property type="entry name" value="TWO-COMPONENT HISTIDINE KINASE"/>
    <property type="match status" value="1"/>
</dbReference>
<evidence type="ECO:0000256" key="12">
    <source>
        <dbReference type="ARBA" id="ARBA00022989"/>
    </source>
</evidence>
<dbReference type="GO" id="GO:0005524">
    <property type="term" value="F:ATP binding"/>
    <property type="evidence" value="ECO:0007669"/>
    <property type="project" value="UniProtKB-KW"/>
</dbReference>
<evidence type="ECO:0000259" key="19">
    <source>
        <dbReference type="PROSITE" id="PS50885"/>
    </source>
</evidence>
<evidence type="ECO:0000256" key="7">
    <source>
        <dbReference type="ARBA" id="ARBA00022679"/>
    </source>
</evidence>
<gene>
    <name evidence="20" type="ordered locus">Dde_3782</name>
</gene>
<dbReference type="Pfam" id="PF08448">
    <property type="entry name" value="PAS_4"/>
    <property type="match status" value="1"/>
</dbReference>
<keyword evidence="6" id="KW-0597">Phosphoprotein</keyword>
<evidence type="ECO:0000256" key="9">
    <source>
        <dbReference type="ARBA" id="ARBA00022741"/>
    </source>
</evidence>
<keyword evidence="15" id="KW-0175">Coiled coil</keyword>
<dbReference type="InterPro" id="IPR003594">
    <property type="entry name" value="HATPase_dom"/>
</dbReference>
<dbReference type="Gene3D" id="6.10.340.10">
    <property type="match status" value="1"/>
</dbReference>
<dbReference type="CDD" id="cd00082">
    <property type="entry name" value="HisKA"/>
    <property type="match status" value="1"/>
</dbReference>
<feature type="coiled-coil region" evidence="15">
    <location>
        <begin position="232"/>
        <end position="259"/>
    </location>
</feature>
<evidence type="ECO:0000256" key="1">
    <source>
        <dbReference type="ARBA" id="ARBA00000085"/>
    </source>
</evidence>
<evidence type="ECO:0000313" key="20">
    <source>
        <dbReference type="EMBL" id="ABB40574.1"/>
    </source>
</evidence>
<dbReference type="FunFam" id="1.10.287.130:FF:000008">
    <property type="entry name" value="Two-component sensor histidine kinase"/>
    <property type="match status" value="1"/>
</dbReference>
<dbReference type="EC" id="2.7.13.3" evidence="4"/>
<dbReference type="InterPro" id="IPR004358">
    <property type="entry name" value="Sig_transdc_His_kin-like_C"/>
</dbReference>
<dbReference type="SMART" id="SM00388">
    <property type="entry name" value="HisKA"/>
    <property type="match status" value="1"/>
</dbReference>
<keyword evidence="14 16" id="KW-0472">Membrane</keyword>
<dbReference type="STRING" id="207559.Dde_3782"/>
<evidence type="ECO:0000256" key="6">
    <source>
        <dbReference type="ARBA" id="ARBA00022553"/>
    </source>
</evidence>
<dbReference type="InterPro" id="IPR013656">
    <property type="entry name" value="PAS_4"/>
</dbReference>
<keyword evidence="5" id="KW-1003">Cell membrane</keyword>
<dbReference type="InterPro" id="IPR000014">
    <property type="entry name" value="PAS"/>
</dbReference>
<comment type="subcellular location">
    <subcellularLocation>
        <location evidence="3">Cell membrane</location>
    </subcellularLocation>
    <subcellularLocation>
        <location evidence="2">Membrane</location>
        <topology evidence="2">Multi-pass membrane protein</topology>
    </subcellularLocation>
</comment>
<dbReference type="PRINTS" id="PR00344">
    <property type="entry name" value="BCTRLSENSOR"/>
</dbReference>
<dbReference type="InterPro" id="IPR050351">
    <property type="entry name" value="BphY/WalK/GraS-like"/>
</dbReference>
<dbReference type="PROSITE" id="PS50112">
    <property type="entry name" value="PAS"/>
    <property type="match status" value="1"/>
</dbReference>
<dbReference type="InterPro" id="IPR003660">
    <property type="entry name" value="HAMP_dom"/>
</dbReference>
<evidence type="ECO:0000256" key="14">
    <source>
        <dbReference type="ARBA" id="ARBA00023136"/>
    </source>
</evidence>
<dbReference type="GO" id="GO:0030295">
    <property type="term" value="F:protein kinase activator activity"/>
    <property type="evidence" value="ECO:0007669"/>
    <property type="project" value="TreeGrafter"/>
</dbReference>
<feature type="domain" description="PAS" evidence="18">
    <location>
        <begin position="252"/>
        <end position="287"/>
    </location>
</feature>
<dbReference type="InterPro" id="IPR035965">
    <property type="entry name" value="PAS-like_dom_sf"/>
</dbReference>
<dbReference type="Pfam" id="PF00512">
    <property type="entry name" value="HisKA"/>
    <property type="match status" value="1"/>
</dbReference>
<dbReference type="PANTHER" id="PTHR42878:SF7">
    <property type="entry name" value="SENSOR HISTIDINE KINASE GLRK"/>
    <property type="match status" value="1"/>
</dbReference>
<dbReference type="InterPro" id="IPR003661">
    <property type="entry name" value="HisK_dim/P_dom"/>
</dbReference>
<keyword evidence="8 16" id="KW-0812">Transmembrane</keyword>
<dbReference type="CDD" id="cd00075">
    <property type="entry name" value="HATPase"/>
    <property type="match status" value="1"/>
</dbReference>
<evidence type="ECO:0000256" key="16">
    <source>
        <dbReference type="SAM" id="Phobius"/>
    </source>
</evidence>
<keyword evidence="13" id="KW-0902">Two-component regulatory system</keyword>
<dbReference type="eggNOG" id="COG5002">
    <property type="taxonomic scope" value="Bacteria"/>
</dbReference>
<evidence type="ECO:0000259" key="18">
    <source>
        <dbReference type="PROSITE" id="PS50112"/>
    </source>
</evidence>
<dbReference type="AlphaFoldDB" id="Q30US2"/>
<keyword evidence="7" id="KW-0808">Transferase</keyword>
<feature type="transmembrane region" description="Helical" evidence="16">
    <location>
        <begin position="12"/>
        <end position="34"/>
    </location>
</feature>
<evidence type="ECO:0000256" key="4">
    <source>
        <dbReference type="ARBA" id="ARBA00012438"/>
    </source>
</evidence>
<dbReference type="GO" id="GO:0000155">
    <property type="term" value="F:phosphorelay sensor kinase activity"/>
    <property type="evidence" value="ECO:0007669"/>
    <property type="project" value="InterPro"/>
</dbReference>
<dbReference type="Gene3D" id="3.30.450.20">
    <property type="entry name" value="PAS domain"/>
    <property type="match status" value="1"/>
</dbReference>
<proteinExistence type="predicted"/>
<feature type="domain" description="Histidine kinase" evidence="17">
    <location>
        <begin position="382"/>
        <end position="605"/>
    </location>
</feature>
<dbReference type="GO" id="GO:0007234">
    <property type="term" value="P:osmosensory signaling via phosphorelay pathway"/>
    <property type="evidence" value="ECO:0007669"/>
    <property type="project" value="TreeGrafter"/>
</dbReference>
<dbReference type="CDD" id="cd06225">
    <property type="entry name" value="HAMP"/>
    <property type="match status" value="1"/>
</dbReference>
<dbReference type="PROSITE" id="PS50885">
    <property type="entry name" value="HAMP"/>
    <property type="match status" value="1"/>
</dbReference>
<dbReference type="SUPFAM" id="SSF55785">
    <property type="entry name" value="PYP-like sensor domain (PAS domain)"/>
    <property type="match status" value="1"/>
</dbReference>
<dbReference type="Pfam" id="PF00672">
    <property type="entry name" value="HAMP"/>
    <property type="match status" value="1"/>
</dbReference>
<feature type="domain" description="HAMP" evidence="19">
    <location>
        <begin position="195"/>
        <end position="247"/>
    </location>
</feature>
<dbReference type="SMART" id="SM00387">
    <property type="entry name" value="HATPase_c"/>
    <property type="match status" value="1"/>
</dbReference>
<evidence type="ECO:0000256" key="8">
    <source>
        <dbReference type="ARBA" id="ARBA00022692"/>
    </source>
</evidence>
<dbReference type="GO" id="GO:0005886">
    <property type="term" value="C:plasma membrane"/>
    <property type="evidence" value="ECO:0007669"/>
    <property type="project" value="UniProtKB-SubCell"/>
</dbReference>
<dbReference type="Pfam" id="PF02518">
    <property type="entry name" value="HATPase_c"/>
    <property type="match status" value="1"/>
</dbReference>
<dbReference type="KEGG" id="dde:Dde_3782"/>
<protein>
    <recommendedName>
        <fullName evidence="4">histidine kinase</fullName>
        <ecNumber evidence="4">2.7.13.3</ecNumber>
    </recommendedName>
</protein>
<evidence type="ECO:0000256" key="3">
    <source>
        <dbReference type="ARBA" id="ARBA00004236"/>
    </source>
</evidence>
<dbReference type="GO" id="GO:0000156">
    <property type="term" value="F:phosphorelay response regulator activity"/>
    <property type="evidence" value="ECO:0007669"/>
    <property type="project" value="TreeGrafter"/>
</dbReference>
<keyword evidence="11" id="KW-0067">ATP-binding</keyword>
<dbReference type="InterPro" id="IPR036097">
    <property type="entry name" value="HisK_dim/P_sf"/>
</dbReference>
<sequence length="606" mass="66661">MMKHYSIRHRLFIGSIILLFLALIPPFIYVGGLLKDDVLTESRLRARNGLEMAAWLMEEQAPFSDTASMNAWAHRFGQRTGIRITYIENGRVVADSEIAYEQLPTLDSHRNRPEVKAALVNGEGMEVRYSTTLGKDLIYMARTITVPDSGLDGVLRIALPASVVNERLAELKEGLAAVFLLAMLASAGLAYLVTRSLVRSIEDLAATAHAIGQGDYARKIRDYPGTELRPLVDAINDMAKNTRRQMQMLTDQKGRLEAILDGITDGVMVLDEEGRIHSVNTALTDMFPQVAGMEGATPLEATMQPDLQKAVDAMLRSDTAHSGQPMPDTGRVCNVELSGGRYMEITLVPFADPAGTRKIVLAFHDVSEREQLEKVRRDFVANVSHELKTPLTSIKGYTEMLIESPPAGREQNSMFLQTILKNANHMIKMVNSLLVLARAQHKREQTAMSAVDAAAVIRQTVREMDPAAHEKNISIETQMPETPLMVTGDRDALCEVFRNLLDNAVKYSPNNSAVTVSARITEGRAAFCIKDSGPGIPEASKERIFERFYRLDRDGDTHKNGSAGLGLAICRRIVKSHGGEIWVESPLDSKTGSGAAFFVTLDTASA</sequence>
<dbReference type="SUPFAM" id="SSF55874">
    <property type="entry name" value="ATPase domain of HSP90 chaperone/DNA topoisomerase II/histidine kinase"/>
    <property type="match status" value="1"/>
</dbReference>
<dbReference type="EMBL" id="CP000112">
    <property type="protein sequence ID" value="ABB40574.1"/>
    <property type="molecule type" value="Genomic_DNA"/>
</dbReference>
<dbReference type="Proteomes" id="UP000002710">
    <property type="component" value="Chromosome"/>
</dbReference>
<evidence type="ECO:0000256" key="5">
    <source>
        <dbReference type="ARBA" id="ARBA00022475"/>
    </source>
</evidence>
<dbReference type="NCBIfam" id="TIGR00229">
    <property type="entry name" value="sensory_box"/>
    <property type="match status" value="1"/>
</dbReference>
<name>Q30US2_OLEA2</name>
<dbReference type="RefSeq" id="WP_011369422.1">
    <property type="nucleotide sequence ID" value="NC_007519.1"/>
</dbReference>
<evidence type="ECO:0000256" key="11">
    <source>
        <dbReference type="ARBA" id="ARBA00022840"/>
    </source>
</evidence>
<reference evidence="20 21" key="1">
    <citation type="journal article" date="2011" name="J. Bacteriol.">
        <title>Complete genome sequence and updated annotation of Desulfovibrio alaskensis G20.</title>
        <authorList>
            <person name="Hauser L.J."/>
            <person name="Land M.L."/>
            <person name="Brown S.D."/>
            <person name="Larimer F."/>
            <person name="Keller K.L."/>
            <person name="Rapp-Giles B.J."/>
            <person name="Price M.N."/>
            <person name="Lin M."/>
            <person name="Bruce D.C."/>
            <person name="Detter J.C."/>
            <person name="Tapia R."/>
            <person name="Han C.S."/>
            <person name="Goodwin L.A."/>
            <person name="Cheng J.F."/>
            <person name="Pitluck S."/>
            <person name="Copeland A."/>
            <person name="Lucas S."/>
            <person name="Nolan M."/>
            <person name="Lapidus A.L."/>
            <person name="Palumbo A.V."/>
            <person name="Wall J.D."/>
        </authorList>
    </citation>
    <scope>NUCLEOTIDE SEQUENCE [LARGE SCALE GENOMIC DNA]</scope>
    <source>
        <strain evidence="21">ATCC BAA 1058 / DSM 17464 / G20</strain>
    </source>
</reference>
<comment type="catalytic activity">
    <reaction evidence="1">
        <text>ATP + protein L-histidine = ADP + protein N-phospho-L-histidine.</text>
        <dbReference type="EC" id="2.7.13.3"/>
    </reaction>
</comment>
<dbReference type="PROSITE" id="PS50109">
    <property type="entry name" value="HIS_KIN"/>
    <property type="match status" value="1"/>
</dbReference>